<sequence>MNETSASNFLRENNAKHYWHPMTDPKRSEEDPPLIITKGDGEYIWDIDGNKYLDVTGGLWNVNVGHNRTEVKQAIIDQLDKIAYYNTFISSANPPSIELSAKLIEMLRPEGMTKVMFGSGGSDANETALKLARQYWKVMDHPEKTKFISLKNAYHGMQFGALSASGGILWRRAYEPLMTGFFQVDNPDTYRNPWTSDPSELANICVNILDREIQHQGPGTVAAFIAEPVQGAGGMIIPPDNYWPLLREVCDKHDILLIADEVITGFGRTGSMFGTRAWGVKADIMSFAKGINS</sequence>
<dbReference type="GO" id="GO:0008483">
    <property type="term" value="F:transaminase activity"/>
    <property type="evidence" value="ECO:0007669"/>
    <property type="project" value="InterPro"/>
</dbReference>
<dbReference type="InterPro" id="IPR049704">
    <property type="entry name" value="Aminotrans_3_PPA_site"/>
</dbReference>
<name>A0A382IW78_9ZZZZ</name>
<comment type="similarity">
    <text evidence="1">Belongs to the class-III pyridoxal-phosphate-dependent aminotransferase family.</text>
</comment>
<dbReference type="EMBL" id="UINC01070046">
    <property type="protein sequence ID" value="SVC03886.1"/>
    <property type="molecule type" value="Genomic_DNA"/>
</dbReference>
<reference evidence="3" key="1">
    <citation type="submission" date="2018-05" db="EMBL/GenBank/DDBJ databases">
        <authorList>
            <person name="Lanie J.A."/>
            <person name="Ng W.-L."/>
            <person name="Kazmierczak K.M."/>
            <person name="Andrzejewski T.M."/>
            <person name="Davidsen T.M."/>
            <person name="Wayne K.J."/>
            <person name="Tettelin H."/>
            <person name="Glass J.I."/>
            <person name="Rusch D."/>
            <person name="Podicherti R."/>
            <person name="Tsui H.-C.T."/>
            <person name="Winkler M.E."/>
        </authorList>
    </citation>
    <scope>NUCLEOTIDE SEQUENCE</scope>
</reference>
<evidence type="ECO:0000313" key="3">
    <source>
        <dbReference type="EMBL" id="SVC03886.1"/>
    </source>
</evidence>
<organism evidence="3">
    <name type="scientific">marine metagenome</name>
    <dbReference type="NCBI Taxonomy" id="408172"/>
    <lineage>
        <taxon>unclassified sequences</taxon>
        <taxon>metagenomes</taxon>
        <taxon>ecological metagenomes</taxon>
    </lineage>
</organism>
<evidence type="ECO:0008006" key="4">
    <source>
        <dbReference type="Google" id="ProtNLM"/>
    </source>
</evidence>
<protein>
    <recommendedName>
        <fullName evidence="4">Aspartate aminotransferase family protein</fullName>
    </recommendedName>
</protein>
<evidence type="ECO:0000256" key="2">
    <source>
        <dbReference type="ARBA" id="ARBA00022898"/>
    </source>
</evidence>
<dbReference type="CDD" id="cd00610">
    <property type="entry name" value="OAT_like"/>
    <property type="match status" value="1"/>
</dbReference>
<dbReference type="PANTHER" id="PTHR43094">
    <property type="entry name" value="AMINOTRANSFERASE"/>
    <property type="match status" value="1"/>
</dbReference>
<dbReference type="InterPro" id="IPR005814">
    <property type="entry name" value="Aminotrans_3"/>
</dbReference>
<dbReference type="PANTHER" id="PTHR43094:SF1">
    <property type="entry name" value="AMINOTRANSFERASE CLASS-III"/>
    <property type="match status" value="1"/>
</dbReference>
<feature type="non-terminal residue" evidence="3">
    <location>
        <position position="293"/>
    </location>
</feature>
<dbReference type="SUPFAM" id="SSF53383">
    <property type="entry name" value="PLP-dependent transferases"/>
    <property type="match status" value="1"/>
</dbReference>
<dbReference type="PROSITE" id="PS00600">
    <property type="entry name" value="AA_TRANSFER_CLASS_3"/>
    <property type="match status" value="1"/>
</dbReference>
<gene>
    <name evidence="3" type="ORF">METZ01_LOCUS256740</name>
</gene>
<dbReference type="Gene3D" id="3.40.640.10">
    <property type="entry name" value="Type I PLP-dependent aspartate aminotransferase-like (Major domain)"/>
    <property type="match status" value="1"/>
</dbReference>
<dbReference type="InterPro" id="IPR015421">
    <property type="entry name" value="PyrdxlP-dep_Trfase_major"/>
</dbReference>
<dbReference type="Pfam" id="PF00202">
    <property type="entry name" value="Aminotran_3"/>
    <property type="match status" value="1"/>
</dbReference>
<dbReference type="AlphaFoldDB" id="A0A382IW78"/>
<evidence type="ECO:0000256" key="1">
    <source>
        <dbReference type="ARBA" id="ARBA00008954"/>
    </source>
</evidence>
<dbReference type="GO" id="GO:0030170">
    <property type="term" value="F:pyridoxal phosphate binding"/>
    <property type="evidence" value="ECO:0007669"/>
    <property type="project" value="InterPro"/>
</dbReference>
<accession>A0A382IW78</accession>
<proteinExistence type="inferred from homology"/>
<keyword evidence="2" id="KW-0663">Pyridoxal phosphate</keyword>
<dbReference type="InterPro" id="IPR015424">
    <property type="entry name" value="PyrdxlP-dep_Trfase"/>
</dbReference>
<dbReference type="InterPro" id="IPR015422">
    <property type="entry name" value="PyrdxlP-dep_Trfase_small"/>
</dbReference>
<dbReference type="Gene3D" id="3.90.1150.10">
    <property type="entry name" value="Aspartate Aminotransferase, domain 1"/>
    <property type="match status" value="1"/>
</dbReference>